<feature type="domain" description="Arrestin-like N-terminal" evidence="1">
    <location>
        <begin position="18"/>
        <end position="153"/>
    </location>
</feature>
<name>A0A8S1K595_9CILI</name>
<dbReference type="Pfam" id="PF02752">
    <property type="entry name" value="Arrestin_C"/>
    <property type="match status" value="1"/>
</dbReference>
<protein>
    <recommendedName>
        <fullName evidence="5">Arrestin C-terminal-like domain-containing protein</fullName>
    </recommendedName>
</protein>
<sequence length="365" mass="42176">MGNSNNQISEYGAIAVRTEKPFYFAGDLVRGNIFLNICKAGYQGNIVQLTIKGKEKVEWDERSGEDTRTYRGKNKFYIQTVPIYTFQNQVAQVGQYVFPFQFQLPLHLPGSFYSKNFDEFGSICYQVKAKFSTTQPNKPSIRNKQEFIVREPIKQMVISQQQERISNLKVCCCFEKGSSRIKSFCDKNHYLPGEQAQLTIEIDNQNCNLNIESFDIELEKVLVLKANSYTNKTKQKILTQRIPGIQARTQQIGSQCRNVQITLLKQNNPQIELTPTTNGHIVNQQYYIKVIPKFEGCICCSEKPIISFQIVLLFKIPSNYFQPIPQPSNWNPQTFEPVLINFEGQQNIEMQNNQMQQHHPFIVNQ</sequence>
<dbReference type="InterPro" id="IPR011021">
    <property type="entry name" value="Arrestin-like_N"/>
</dbReference>
<dbReference type="GO" id="GO:0005737">
    <property type="term" value="C:cytoplasm"/>
    <property type="evidence" value="ECO:0007669"/>
    <property type="project" value="TreeGrafter"/>
</dbReference>
<gene>
    <name evidence="3" type="ORF">PSON_ATCC_30995.1.T0030063</name>
</gene>
<feature type="domain" description="Arrestin C-terminal-like" evidence="2">
    <location>
        <begin position="180"/>
        <end position="312"/>
    </location>
</feature>
<dbReference type="Proteomes" id="UP000692954">
    <property type="component" value="Unassembled WGS sequence"/>
</dbReference>
<keyword evidence="4" id="KW-1185">Reference proteome</keyword>
<evidence type="ECO:0000313" key="4">
    <source>
        <dbReference type="Proteomes" id="UP000692954"/>
    </source>
</evidence>
<evidence type="ECO:0000259" key="1">
    <source>
        <dbReference type="Pfam" id="PF00339"/>
    </source>
</evidence>
<dbReference type="InterPro" id="IPR011022">
    <property type="entry name" value="Arrestin_C-like"/>
</dbReference>
<evidence type="ECO:0000259" key="2">
    <source>
        <dbReference type="Pfam" id="PF02752"/>
    </source>
</evidence>
<organism evidence="3 4">
    <name type="scientific">Paramecium sonneborni</name>
    <dbReference type="NCBI Taxonomy" id="65129"/>
    <lineage>
        <taxon>Eukaryota</taxon>
        <taxon>Sar</taxon>
        <taxon>Alveolata</taxon>
        <taxon>Ciliophora</taxon>
        <taxon>Intramacronucleata</taxon>
        <taxon>Oligohymenophorea</taxon>
        <taxon>Peniculida</taxon>
        <taxon>Parameciidae</taxon>
        <taxon>Paramecium</taxon>
    </lineage>
</organism>
<dbReference type="Pfam" id="PF00339">
    <property type="entry name" value="Arrestin_N"/>
    <property type="match status" value="1"/>
</dbReference>
<dbReference type="EMBL" id="CAJJDN010000003">
    <property type="protein sequence ID" value="CAD8048083.1"/>
    <property type="molecule type" value="Genomic_DNA"/>
</dbReference>
<dbReference type="InterPro" id="IPR050357">
    <property type="entry name" value="Arrestin_domain-protein"/>
</dbReference>
<reference evidence="3" key="1">
    <citation type="submission" date="2021-01" db="EMBL/GenBank/DDBJ databases">
        <authorList>
            <consortium name="Genoscope - CEA"/>
            <person name="William W."/>
        </authorList>
    </citation>
    <scope>NUCLEOTIDE SEQUENCE</scope>
</reference>
<dbReference type="PANTHER" id="PTHR11188:SF17">
    <property type="entry name" value="FI21816P1"/>
    <property type="match status" value="1"/>
</dbReference>
<accession>A0A8S1K595</accession>
<evidence type="ECO:0000313" key="3">
    <source>
        <dbReference type="EMBL" id="CAD8048083.1"/>
    </source>
</evidence>
<comment type="caution">
    <text evidence="3">The sequence shown here is derived from an EMBL/GenBank/DDBJ whole genome shotgun (WGS) entry which is preliminary data.</text>
</comment>
<proteinExistence type="predicted"/>
<evidence type="ECO:0008006" key="5">
    <source>
        <dbReference type="Google" id="ProtNLM"/>
    </source>
</evidence>
<dbReference type="OrthoDB" id="290614at2759"/>
<dbReference type="GO" id="GO:0015031">
    <property type="term" value="P:protein transport"/>
    <property type="evidence" value="ECO:0007669"/>
    <property type="project" value="TreeGrafter"/>
</dbReference>
<dbReference type="PANTHER" id="PTHR11188">
    <property type="entry name" value="ARRESTIN DOMAIN CONTAINING PROTEIN"/>
    <property type="match status" value="1"/>
</dbReference>
<dbReference type="AlphaFoldDB" id="A0A8S1K595"/>